<dbReference type="Proteomes" id="UP001217089">
    <property type="component" value="Unassembled WGS sequence"/>
</dbReference>
<accession>A0ABQ9FWS8</accession>
<dbReference type="EMBL" id="JARBDR010000018">
    <property type="protein sequence ID" value="KAJ8321696.1"/>
    <property type="molecule type" value="Genomic_DNA"/>
</dbReference>
<comment type="caution">
    <text evidence="2">The sequence shown here is derived from an EMBL/GenBank/DDBJ whole genome shotgun (WGS) entry which is preliminary data.</text>
</comment>
<reference evidence="2 3" key="1">
    <citation type="submission" date="2022-12" db="EMBL/GenBank/DDBJ databases">
        <title>Chromosome-level genome of Tegillarca granosa.</title>
        <authorList>
            <person name="Kim J."/>
        </authorList>
    </citation>
    <scope>NUCLEOTIDE SEQUENCE [LARGE SCALE GENOMIC DNA]</scope>
    <source>
        <strain evidence="2">Teg-2019</strain>
        <tissue evidence="2">Adductor muscle</tissue>
    </source>
</reference>
<protein>
    <submittedName>
        <fullName evidence="2">Uncharacterized protein</fullName>
    </submittedName>
</protein>
<dbReference type="Gene3D" id="1.20.5.340">
    <property type="match status" value="1"/>
</dbReference>
<keyword evidence="3" id="KW-1185">Reference proteome</keyword>
<name>A0ABQ9FWS8_TEGGR</name>
<feature type="coiled-coil region" evidence="1">
    <location>
        <begin position="102"/>
        <end position="136"/>
    </location>
</feature>
<gene>
    <name evidence="2" type="ORF">KUTeg_000167</name>
</gene>
<keyword evidence="1" id="KW-0175">Coiled coil</keyword>
<dbReference type="SUPFAM" id="SSF57997">
    <property type="entry name" value="Tropomyosin"/>
    <property type="match status" value="1"/>
</dbReference>
<proteinExistence type="predicted"/>
<sequence>MNNTNMSFLSSGVYTEALDSVNGVSSNNIIVGYSDNNMSQSGSGVQQCSPGFNTSTPAQSNMFTLPPPQSYGVIEQSLKELCVRFQRMEQVNSRMEVKLNKLDVIESKLSLMETSVKNLNEKVSFLENKMVGVNQDITLLKTKVSNLDSTAEILKSCKEKVFHLEKSIDYISKECDNMTGISDKLREMDSLKQRVIDAESRSMRQNLLFFGIREGEFSSGEASETENGITFGDFNTNSLVRNKESESENCVIAIQNFCEQKLGIVNARDHVKIERAHRIGKKIQGKVRPIVVKFSHFPVREELRKSSYKLQGSRYGIGEQYPKEIQQKRKELIPKMKTERDKGNTAYLSGDKLIVNGAVWKANNSNIRKK</sequence>
<dbReference type="Gene3D" id="3.30.70.1820">
    <property type="entry name" value="L1 transposable element, RRM domain"/>
    <property type="match status" value="1"/>
</dbReference>
<evidence type="ECO:0000313" key="2">
    <source>
        <dbReference type="EMBL" id="KAJ8321696.1"/>
    </source>
</evidence>
<organism evidence="2 3">
    <name type="scientific">Tegillarca granosa</name>
    <name type="common">Malaysian cockle</name>
    <name type="synonym">Anadara granosa</name>
    <dbReference type="NCBI Taxonomy" id="220873"/>
    <lineage>
        <taxon>Eukaryota</taxon>
        <taxon>Metazoa</taxon>
        <taxon>Spiralia</taxon>
        <taxon>Lophotrochozoa</taxon>
        <taxon>Mollusca</taxon>
        <taxon>Bivalvia</taxon>
        <taxon>Autobranchia</taxon>
        <taxon>Pteriomorphia</taxon>
        <taxon>Arcoida</taxon>
        <taxon>Arcoidea</taxon>
        <taxon>Arcidae</taxon>
        <taxon>Tegillarca</taxon>
    </lineage>
</organism>
<evidence type="ECO:0000256" key="1">
    <source>
        <dbReference type="SAM" id="Coils"/>
    </source>
</evidence>
<evidence type="ECO:0000313" key="3">
    <source>
        <dbReference type="Proteomes" id="UP001217089"/>
    </source>
</evidence>